<protein>
    <submittedName>
        <fullName evidence="3">Uncharacterized protein</fullName>
    </submittedName>
</protein>
<reference evidence="3 4" key="1">
    <citation type="submission" date="2019-02" db="EMBL/GenBank/DDBJ databases">
        <title>Polymorphobacter sp. isolated from the lake at the Tibet of China.</title>
        <authorList>
            <person name="Li A."/>
        </authorList>
    </citation>
    <scope>NUCLEOTIDE SEQUENCE [LARGE SCALE GENOMIC DNA]</scope>
    <source>
        <strain evidence="3 4">DJ1R-1</strain>
    </source>
</reference>
<feature type="signal peptide" evidence="2">
    <location>
        <begin position="1"/>
        <end position="19"/>
    </location>
</feature>
<dbReference type="EMBL" id="SIHO01000001">
    <property type="protein sequence ID" value="TFU05827.1"/>
    <property type="molecule type" value="Genomic_DNA"/>
</dbReference>
<evidence type="ECO:0000256" key="1">
    <source>
        <dbReference type="SAM" id="MobiDB-lite"/>
    </source>
</evidence>
<comment type="caution">
    <text evidence="3">The sequence shown here is derived from an EMBL/GenBank/DDBJ whole genome shotgun (WGS) entry which is preliminary data.</text>
</comment>
<evidence type="ECO:0000256" key="2">
    <source>
        <dbReference type="SAM" id="SignalP"/>
    </source>
</evidence>
<dbReference type="AlphaFoldDB" id="A0A4Y9EQE1"/>
<accession>A0A4Y9EQE1</accession>
<keyword evidence="4" id="KW-1185">Reference proteome</keyword>
<feature type="region of interest" description="Disordered" evidence="1">
    <location>
        <begin position="46"/>
        <end position="80"/>
    </location>
</feature>
<organism evidence="3 4">
    <name type="scientific">Glacieibacterium arshaanense</name>
    <dbReference type="NCBI Taxonomy" id="2511025"/>
    <lineage>
        <taxon>Bacteria</taxon>
        <taxon>Pseudomonadati</taxon>
        <taxon>Pseudomonadota</taxon>
        <taxon>Alphaproteobacteria</taxon>
        <taxon>Sphingomonadales</taxon>
        <taxon>Sphingosinicellaceae</taxon>
        <taxon>Glacieibacterium</taxon>
    </lineage>
</organism>
<gene>
    <name evidence="3" type="ORF">EUV02_02040</name>
</gene>
<keyword evidence="2" id="KW-0732">Signal</keyword>
<evidence type="ECO:0000313" key="3">
    <source>
        <dbReference type="EMBL" id="TFU05827.1"/>
    </source>
</evidence>
<name>A0A4Y9EQE1_9SPHN</name>
<feature type="chain" id="PRO_5021420674" evidence="2">
    <location>
        <begin position="20"/>
        <end position="80"/>
    </location>
</feature>
<dbReference type="RefSeq" id="WP_135244552.1">
    <property type="nucleotide sequence ID" value="NZ_SIHO01000001.1"/>
</dbReference>
<evidence type="ECO:0000313" key="4">
    <source>
        <dbReference type="Proteomes" id="UP000297737"/>
    </source>
</evidence>
<proteinExistence type="predicted"/>
<dbReference type="Proteomes" id="UP000297737">
    <property type="component" value="Unassembled WGS sequence"/>
</dbReference>
<sequence>MKFALIAVAAVLASAPALAQTPPAEAPKLPYCSAKITDSCQQTAAQQARAMTGEQADKRDAKTGTWTPNKRATPAAPQPK</sequence>